<keyword evidence="2" id="KW-0040">ANK repeat</keyword>
<dbReference type="Proteomes" id="UP000683360">
    <property type="component" value="Unassembled WGS sequence"/>
</dbReference>
<dbReference type="Gene3D" id="1.10.4080.10">
    <property type="entry name" value="ADP-ribosylation/Crystallin J1"/>
    <property type="match status" value="1"/>
</dbReference>
<dbReference type="OrthoDB" id="2021138at2759"/>
<dbReference type="InterPro" id="IPR050792">
    <property type="entry name" value="ADP-ribosylglycohydrolase"/>
</dbReference>
<dbReference type="Gene3D" id="1.25.40.20">
    <property type="entry name" value="Ankyrin repeat-containing domain"/>
    <property type="match status" value="2"/>
</dbReference>
<feature type="binding site" evidence="1">
    <location>
        <position position="625"/>
    </location>
    <ligand>
        <name>Mg(2+)</name>
        <dbReference type="ChEBI" id="CHEBI:18420"/>
        <label>1</label>
    </ligand>
</feature>
<dbReference type="InterPro" id="IPR002110">
    <property type="entry name" value="Ankyrin_rpt"/>
</dbReference>
<feature type="binding site" evidence="1">
    <location>
        <position position="399"/>
    </location>
    <ligand>
        <name>Mg(2+)</name>
        <dbReference type="ChEBI" id="CHEBI:18420"/>
        <label>1</label>
    </ligand>
</feature>
<feature type="binding site" evidence="1">
    <location>
        <position position="400"/>
    </location>
    <ligand>
        <name>Mg(2+)</name>
        <dbReference type="ChEBI" id="CHEBI:18420"/>
        <label>1</label>
    </ligand>
</feature>
<sequence length="680" mass="76761">MPAYMGDDGISPEQRKINDACLEGSLKDIKECLGQDGVSQYVKDGMMPIHIVACSGREDVEEIISFLLQSGSDVDGQTKSDEDTILHLIPRHNIIRIAFPTILKILEYKPDVFIRNRHLRSPYDEAIALGYYELANVLDGSRSAQDARKYYEQGIGAMYGAKLVEAVMNSKEDVAKDCIKNGANVNYVNEHGAGAIHYLFTHYNLPPENILPLLFTSKADPNLRDYEGDNCLNLAIKSQRLRESGNMYKIVNQLLEKGALSTVKDLDGHDAFAIATLRDYKDIVKLIRKFRAGHLSDDEEPFIITPTEKKEHIVPADEPPAPVVEPVKEHEQPSTDTINRILATIYGQCIGDAIGLLSEFLSKQEAKEHYGPVAKVLEYKHKDLCKDAHRLSWKEGDWTDDSDQMILIMRSLVDCNGKVTPIDFATKLTEWIKHGYKELGDHAGLGLGTTTAKVTSNYEYLKDPHERARLVWERNGKKVAPNGAVMRTSIIGVHMYWSLDDVAKNAREIAKTTHYDSRCQASTVAVSVAIASMLQGKHRDRWGHLRVNDIILEAYEYASACLETDEEKQELMFYMKCKRIQNLKLDEHLKIGYTYKSMGTGFWALKQDNFRKAITKVILQGGDADTNACVGGALLGCKLGLSALPESWLMKLLHKDWLDNEIKKYFKMMKWEWSNQPNDK</sequence>
<organism evidence="3 4">
    <name type="scientific">Mytilus edulis</name>
    <name type="common">Blue mussel</name>
    <dbReference type="NCBI Taxonomy" id="6550"/>
    <lineage>
        <taxon>Eukaryota</taxon>
        <taxon>Metazoa</taxon>
        <taxon>Spiralia</taxon>
        <taxon>Lophotrochozoa</taxon>
        <taxon>Mollusca</taxon>
        <taxon>Bivalvia</taxon>
        <taxon>Autobranchia</taxon>
        <taxon>Pteriomorphia</taxon>
        <taxon>Mytilida</taxon>
        <taxon>Mytiloidea</taxon>
        <taxon>Mytilidae</taxon>
        <taxon>Mytilinae</taxon>
        <taxon>Mytilus</taxon>
    </lineage>
</organism>
<dbReference type="PROSITE" id="PS50088">
    <property type="entry name" value="ANK_REPEAT"/>
    <property type="match status" value="1"/>
</dbReference>
<proteinExistence type="predicted"/>
<reference evidence="3" key="1">
    <citation type="submission" date="2021-03" db="EMBL/GenBank/DDBJ databases">
        <authorList>
            <person name="Bekaert M."/>
        </authorList>
    </citation>
    <scope>NUCLEOTIDE SEQUENCE</scope>
</reference>
<evidence type="ECO:0000313" key="3">
    <source>
        <dbReference type="EMBL" id="CAG2237700.1"/>
    </source>
</evidence>
<dbReference type="InterPro" id="IPR005502">
    <property type="entry name" value="Ribosyl_crysJ1"/>
</dbReference>
<dbReference type="GO" id="GO:0046872">
    <property type="term" value="F:metal ion binding"/>
    <property type="evidence" value="ECO:0007669"/>
    <property type="project" value="UniProtKB-KW"/>
</dbReference>
<feature type="binding site" evidence="1">
    <location>
        <position position="401"/>
    </location>
    <ligand>
        <name>Mg(2+)</name>
        <dbReference type="ChEBI" id="CHEBI:18420"/>
        <label>1</label>
    </ligand>
</feature>
<dbReference type="EMBL" id="CAJPWZ010002400">
    <property type="protein sequence ID" value="CAG2237700.1"/>
    <property type="molecule type" value="Genomic_DNA"/>
</dbReference>
<dbReference type="InterPro" id="IPR036770">
    <property type="entry name" value="Ankyrin_rpt-contain_sf"/>
</dbReference>
<evidence type="ECO:0000256" key="2">
    <source>
        <dbReference type="PROSITE-ProRule" id="PRU00023"/>
    </source>
</evidence>
<feature type="repeat" description="ANK" evidence="2">
    <location>
        <begin position="44"/>
        <end position="79"/>
    </location>
</feature>
<dbReference type="AlphaFoldDB" id="A0A8S3U6D2"/>
<keyword evidence="1" id="KW-0460">Magnesium</keyword>
<feature type="binding site" evidence="1">
    <location>
        <position position="626"/>
    </location>
    <ligand>
        <name>Mg(2+)</name>
        <dbReference type="ChEBI" id="CHEBI:18420"/>
        <label>1</label>
    </ligand>
</feature>
<evidence type="ECO:0008006" key="5">
    <source>
        <dbReference type="Google" id="ProtNLM"/>
    </source>
</evidence>
<feature type="binding site" evidence="1">
    <location>
        <position position="623"/>
    </location>
    <ligand>
        <name>Mg(2+)</name>
        <dbReference type="ChEBI" id="CHEBI:18420"/>
        <label>1</label>
    </ligand>
</feature>
<accession>A0A8S3U6D2</accession>
<dbReference type="PANTHER" id="PTHR16222:SF40">
    <property type="entry name" value="ADP-RIBOSYLGLYCOHYDROLASE"/>
    <property type="match status" value="1"/>
</dbReference>
<dbReference type="SUPFAM" id="SSF48403">
    <property type="entry name" value="Ankyrin repeat"/>
    <property type="match status" value="1"/>
</dbReference>
<keyword evidence="1" id="KW-0479">Metal-binding</keyword>
<dbReference type="Pfam" id="PF03747">
    <property type="entry name" value="ADP_ribosyl_GH"/>
    <property type="match status" value="1"/>
</dbReference>
<dbReference type="PROSITE" id="PS50297">
    <property type="entry name" value="ANK_REP_REGION"/>
    <property type="match status" value="1"/>
</dbReference>
<dbReference type="SMART" id="SM00248">
    <property type="entry name" value="ANK"/>
    <property type="match status" value="3"/>
</dbReference>
<comment type="caution">
    <text evidence="3">The sequence shown here is derived from an EMBL/GenBank/DDBJ whole genome shotgun (WGS) entry which is preliminary data.</text>
</comment>
<name>A0A8S3U6D2_MYTED</name>
<dbReference type="SUPFAM" id="SSF101478">
    <property type="entry name" value="ADP-ribosylglycohydrolase"/>
    <property type="match status" value="1"/>
</dbReference>
<evidence type="ECO:0000313" key="4">
    <source>
        <dbReference type="Proteomes" id="UP000683360"/>
    </source>
</evidence>
<keyword evidence="4" id="KW-1185">Reference proteome</keyword>
<evidence type="ECO:0000256" key="1">
    <source>
        <dbReference type="PIRSR" id="PIRSR605502-1"/>
    </source>
</evidence>
<dbReference type="PANTHER" id="PTHR16222">
    <property type="entry name" value="ADP-RIBOSYLGLYCOHYDROLASE"/>
    <property type="match status" value="1"/>
</dbReference>
<comment type="cofactor">
    <cofactor evidence="1">
        <name>Mg(2+)</name>
        <dbReference type="ChEBI" id="CHEBI:18420"/>
    </cofactor>
    <text evidence="1">Binds 2 magnesium ions per subunit.</text>
</comment>
<protein>
    <recommendedName>
        <fullName evidence="5">ADP-ribosylglycohydrolase</fullName>
    </recommendedName>
</protein>
<gene>
    <name evidence="3" type="ORF">MEDL_50134</name>
</gene>
<dbReference type="InterPro" id="IPR036705">
    <property type="entry name" value="Ribosyl_crysJ1_sf"/>
</dbReference>